<feature type="region of interest" description="Disordered" evidence="1">
    <location>
        <begin position="1396"/>
        <end position="1419"/>
    </location>
</feature>
<feature type="region of interest" description="Disordered" evidence="1">
    <location>
        <begin position="1133"/>
        <end position="1153"/>
    </location>
</feature>
<proteinExistence type="predicted"/>
<dbReference type="Proteomes" id="UP001165080">
    <property type="component" value="Unassembled WGS sequence"/>
</dbReference>
<dbReference type="Pfam" id="PF23726">
    <property type="entry name" value="Beta-prop_RSE1_2nd"/>
    <property type="match status" value="1"/>
</dbReference>
<comment type="caution">
    <text evidence="4">The sequence shown here is derived from an EMBL/GenBank/DDBJ whole genome shotgun (WGS) entry which is preliminary data.</text>
</comment>
<dbReference type="Gene3D" id="2.130.10.10">
    <property type="entry name" value="YVTN repeat-like/Quinoprotein amine dehydrogenase"/>
    <property type="match status" value="2"/>
</dbReference>
<feature type="region of interest" description="Disordered" evidence="1">
    <location>
        <begin position="537"/>
        <end position="576"/>
    </location>
</feature>
<feature type="compositionally biased region" description="Low complexity" evidence="1">
    <location>
        <begin position="821"/>
        <end position="842"/>
    </location>
</feature>
<evidence type="ECO:0000259" key="2">
    <source>
        <dbReference type="Pfam" id="PF03178"/>
    </source>
</evidence>
<reference evidence="4 5" key="1">
    <citation type="journal article" date="2023" name="Commun. Biol.">
        <title>Reorganization of the ancestral sex-determining regions during the evolution of trioecy in Pleodorina starrii.</title>
        <authorList>
            <person name="Takahashi K."/>
            <person name="Suzuki S."/>
            <person name="Kawai-Toyooka H."/>
            <person name="Yamamoto K."/>
            <person name="Hamaji T."/>
            <person name="Ootsuki R."/>
            <person name="Yamaguchi H."/>
            <person name="Kawachi M."/>
            <person name="Higashiyama T."/>
            <person name="Nozaki H."/>
        </authorList>
    </citation>
    <scope>NUCLEOTIDE SEQUENCE [LARGE SCALE GENOMIC DNA]</scope>
    <source>
        <strain evidence="4 5">NIES-4479</strain>
    </source>
</reference>
<dbReference type="GO" id="GO:0005634">
    <property type="term" value="C:nucleus"/>
    <property type="evidence" value="ECO:0007669"/>
    <property type="project" value="InterPro"/>
</dbReference>
<dbReference type="EMBL" id="BRXU01000051">
    <property type="protein sequence ID" value="GLC61785.1"/>
    <property type="molecule type" value="Genomic_DNA"/>
</dbReference>
<evidence type="ECO:0000313" key="5">
    <source>
        <dbReference type="Proteomes" id="UP001165080"/>
    </source>
</evidence>
<feature type="compositionally biased region" description="Low complexity" evidence="1">
    <location>
        <begin position="850"/>
        <end position="870"/>
    </location>
</feature>
<feature type="compositionally biased region" description="Gly residues" evidence="1">
    <location>
        <begin position="754"/>
        <end position="768"/>
    </location>
</feature>
<dbReference type="InterPro" id="IPR015943">
    <property type="entry name" value="WD40/YVTN_repeat-like_dom_sf"/>
</dbReference>
<sequence>MTTCLYKECYPPTGVTLCEAAYFTHPPAHPPAAANAAATAPTAAAGHDAAAGAAAAAAASGSGSGCGGSGGGFSVQQPNLVLVRTNRLEVYRLRSSAAAAAAAAIMTDAATAAASGGGGGGGGGSGGSGGARLELVVSYHLHGVVESLAVLSGGTSRRRDALLLAFREGKLSVLEWDPRAHAVRTSSLHYFEGDPAAQREGRAAVPLPPRVVTDPAGRCAAMSLYCAQMALLPALEADSLDLGAAGGGGGGVATVGNGYLLNLNKMMGIREVRDCVFLHGYTEPVLLLLHEPDPTWVGRLRERKDTCCLTAISISLRLKRHTILWKMAGLPYDCYKLLAVPYRPAVLVISPNLLLLCSQASQHAAALNSNALPGEVPPPLVFDPAREPPATTAARLAAEYALNVHPDCAPVAGRNASLIADLEAVAAGASAAWLTPTTAIMGLQSGSLLAVHLQFEGPADQRINVVRTGGGPIASAMVGVTMAAAARVPPAAAGVAAAATAAAVTPYTSYRGPKGFMFLGSWSGDSVLMQLRPRKAAGAAGGGGEEDGGGGGGGGGAKDLKRGRGDGGGGGDDAASATNRSAAVAAAAAAFAAAAAAADAAGTAPRYNLRLLDSLPSFGPVRDLLVADTSVSSYTAGSGGGAEASRGGPTCFACVGQGQTGAIVMARQGLIADVLTEVGLSAVAGVFAVYHRTEDDDGAEAAAMEYDATAAADGGGDPGGADADGDDDGDGGRRAAIEMTPEPPEVEPAAAAAAGGGGGGGDGGGDGGSSTDVKMEEGADAKATGPEAGPTDEAEAGADVGGGGGGGGGGGEIKEEPAEPQPSGGAAAAATTADGAVAEGRAPPSPSPKRSPSKAEPPAAEPPAAAAAAAAPPPPSRPTGPPFHAYLLITLGRAKTMVLRCTDGLDDVTSSPECEFLVDQPTIAAGNLFHNAVIVQACPMGLRVLEGMSLVQDMPVTDFQMLGPLAAARQAGAAAPAITYMQTADPYVLVGLSNGTAVLLEGDPLSLTLGISTAAADQLMAAPGRGRQHRVAAAALHRDETGWMAAATATAAQPGGGAAADGSGGSSGGGDGGCSIFLWICRRSGRLECYSLPYMRLVFQSSGLAAGEEVLRMGPALMYDMYDLFGGGAGGGGGDGEADGGGAGGGGGGGVGMEDPVSELRVESFRGSSPSVPDCERPVVLALTASGTLLAYQAFDPSAGGSGQLGLRQALLSDGLAAAVAAAATHGSAAAAPSQRLALCRLPLDSLSHEAPALVAAAGGTAAGGTALGPRMVRFDHLAYTDPSSKSHGPSYSGVFLCGARPLWLVASRGGLLPHRMFVEGPVASMTPFHNANCPLGFISACPSSGSSSRGLLKVCQLQPHTRLDTPWVSRRVALRVTPHRLAWFRDAGLLAAITSRTVPSRPRPPEEPGGDPHASAAYAAAAASASGRGREEAWELRLLEPSGCGRLWSSALLPPGEQALCLRVVYLHNATTGDTDALLAVGTGCPMGEDYPCLGRILLYTISAEVVDLGGGNLTRRWSAVLVATRDMASAVTSVQEFKSQLLVSCGSRIEMYEWRGPPSGGSAGGAAAAGAGGGVLEKRAFFDLPTLVTWLVTVKDYLLAADATQGLYFVRYSDASRVLEFMSKDFDHRELLSAGVIINEPKLAFLAADAAGNLATSEFYGSRNTNPEFWAGQRLAPLGLMHVARRIGCSAPIKLPTGDGKNRHALLCGVAEGGLSYVAPVPDSETAQRLQALQNHMSRALPHVAGLNPRAFRHRFCRIPKALGGGEAHHSAPPPRSNGLLDGQLLCGFPLLSSPQHRSAAEAVGATVAQLMADLRTMVAAATLC</sequence>
<dbReference type="GO" id="GO:0003676">
    <property type="term" value="F:nucleic acid binding"/>
    <property type="evidence" value="ECO:0007669"/>
    <property type="project" value="InterPro"/>
</dbReference>
<feature type="domain" description="RSE1/DDB1/CPSF1 second beta-propeller" evidence="3">
    <location>
        <begin position="882"/>
        <end position="1341"/>
    </location>
</feature>
<feature type="compositionally biased region" description="Gly residues" evidence="1">
    <location>
        <begin position="1133"/>
        <end position="1152"/>
    </location>
</feature>
<evidence type="ECO:0008006" key="6">
    <source>
        <dbReference type="Google" id="ProtNLM"/>
    </source>
</evidence>
<dbReference type="Pfam" id="PF03178">
    <property type="entry name" value="CPSF_A"/>
    <property type="match status" value="1"/>
</dbReference>
<dbReference type="InterPro" id="IPR058543">
    <property type="entry name" value="Beta-prop_RSE1/DDB1/CPSF1_2nd"/>
</dbReference>
<dbReference type="InterPro" id="IPR004871">
    <property type="entry name" value="RSE1/DDB1/CPSF1_C"/>
</dbReference>
<evidence type="ECO:0000259" key="3">
    <source>
        <dbReference type="Pfam" id="PF23726"/>
    </source>
</evidence>
<dbReference type="InterPro" id="IPR050358">
    <property type="entry name" value="RSE1/DDB1/CFT1"/>
</dbReference>
<keyword evidence="5" id="KW-1185">Reference proteome</keyword>
<feature type="compositionally biased region" description="Pro residues" evidence="1">
    <location>
        <begin position="871"/>
        <end position="881"/>
    </location>
</feature>
<feature type="compositionally biased region" description="Gly residues" evidence="1">
    <location>
        <begin position="539"/>
        <end position="557"/>
    </location>
</feature>
<name>A0A9W6FAG5_9CHLO</name>
<gene>
    <name evidence="4" type="primary">PLEST011114</name>
    <name evidence="4" type="ORF">PLESTB_001802700</name>
</gene>
<dbReference type="PANTHER" id="PTHR10644">
    <property type="entry name" value="DNA REPAIR/RNA PROCESSING CPSF FAMILY"/>
    <property type="match status" value="1"/>
</dbReference>
<evidence type="ECO:0000256" key="1">
    <source>
        <dbReference type="SAM" id="MobiDB-lite"/>
    </source>
</evidence>
<evidence type="ECO:0000313" key="4">
    <source>
        <dbReference type="EMBL" id="GLC61785.1"/>
    </source>
</evidence>
<organism evidence="4 5">
    <name type="scientific">Pleodorina starrii</name>
    <dbReference type="NCBI Taxonomy" id="330485"/>
    <lineage>
        <taxon>Eukaryota</taxon>
        <taxon>Viridiplantae</taxon>
        <taxon>Chlorophyta</taxon>
        <taxon>core chlorophytes</taxon>
        <taxon>Chlorophyceae</taxon>
        <taxon>CS clade</taxon>
        <taxon>Chlamydomonadales</taxon>
        <taxon>Volvocaceae</taxon>
        <taxon>Pleodorina</taxon>
    </lineage>
</organism>
<accession>A0A9W6FAG5</accession>
<feature type="region of interest" description="Disordered" evidence="1">
    <location>
        <begin position="710"/>
        <end position="881"/>
    </location>
</feature>
<feature type="compositionally biased region" description="Gly residues" evidence="1">
    <location>
        <begin position="799"/>
        <end position="811"/>
    </location>
</feature>
<protein>
    <recommendedName>
        <fullName evidence="6">Cleavage and polyadenylation specificity factor subunit 1</fullName>
    </recommendedName>
</protein>
<feature type="domain" description="RSE1/DDB1/CPSF1 C-terminal" evidence="2">
    <location>
        <begin position="1437"/>
        <end position="1791"/>
    </location>
</feature>